<keyword evidence="2" id="KW-1185">Reference proteome</keyword>
<dbReference type="Proteomes" id="UP000016932">
    <property type="component" value="Unassembled WGS sequence"/>
</dbReference>
<dbReference type="EMBL" id="KB446559">
    <property type="protein sequence ID" value="EME82322.1"/>
    <property type="molecule type" value="Genomic_DNA"/>
</dbReference>
<evidence type="ECO:0000313" key="2">
    <source>
        <dbReference type="Proteomes" id="UP000016932"/>
    </source>
</evidence>
<dbReference type="HOGENOM" id="CLU_1768915_0_0_1"/>
<dbReference type="AlphaFoldDB" id="M3AYQ8"/>
<dbReference type="VEuPathDB" id="FungiDB:MYCFIDRAFT_175865"/>
<proteinExistence type="predicted"/>
<evidence type="ECO:0000313" key="1">
    <source>
        <dbReference type="EMBL" id="EME82322.1"/>
    </source>
</evidence>
<dbReference type="GeneID" id="19333454"/>
<organism evidence="1 2">
    <name type="scientific">Pseudocercospora fijiensis (strain CIRAD86)</name>
    <name type="common">Black leaf streak disease fungus</name>
    <name type="synonym">Mycosphaerella fijiensis</name>
    <dbReference type="NCBI Taxonomy" id="383855"/>
    <lineage>
        <taxon>Eukaryota</taxon>
        <taxon>Fungi</taxon>
        <taxon>Dikarya</taxon>
        <taxon>Ascomycota</taxon>
        <taxon>Pezizomycotina</taxon>
        <taxon>Dothideomycetes</taxon>
        <taxon>Dothideomycetidae</taxon>
        <taxon>Mycosphaerellales</taxon>
        <taxon>Mycosphaerellaceae</taxon>
        <taxon>Pseudocercospora</taxon>
    </lineage>
</organism>
<dbReference type="RefSeq" id="XP_007927714.1">
    <property type="nucleotide sequence ID" value="XM_007929523.1"/>
</dbReference>
<sequence>MSKRTLILLSSQQQQIRPHKGEGKRERRIFACLGELRLILCRFFAMLASSIRRTIGMELLLRVGDIRIQESRKDPGNTAFDSDSAKTACMLNLGASRAHTSLWKAVVAVKEQENLELGSASIARWHIGVKEPSGTTNCRRLGYQYPL</sequence>
<protein>
    <submittedName>
        <fullName evidence="1">Uncharacterized protein</fullName>
    </submittedName>
</protein>
<reference evidence="1 2" key="1">
    <citation type="journal article" date="2012" name="PLoS Pathog.">
        <title>Diverse lifestyles and strategies of plant pathogenesis encoded in the genomes of eighteen Dothideomycetes fungi.</title>
        <authorList>
            <person name="Ohm R.A."/>
            <person name="Feau N."/>
            <person name="Henrissat B."/>
            <person name="Schoch C.L."/>
            <person name="Horwitz B.A."/>
            <person name="Barry K.W."/>
            <person name="Condon B.J."/>
            <person name="Copeland A.C."/>
            <person name="Dhillon B."/>
            <person name="Glaser F."/>
            <person name="Hesse C.N."/>
            <person name="Kosti I."/>
            <person name="LaButti K."/>
            <person name="Lindquist E.A."/>
            <person name="Lucas S."/>
            <person name="Salamov A.A."/>
            <person name="Bradshaw R.E."/>
            <person name="Ciuffetti L."/>
            <person name="Hamelin R.C."/>
            <person name="Kema G.H.J."/>
            <person name="Lawrence C."/>
            <person name="Scott J.A."/>
            <person name="Spatafora J.W."/>
            <person name="Turgeon B.G."/>
            <person name="de Wit P.J.G.M."/>
            <person name="Zhong S."/>
            <person name="Goodwin S.B."/>
            <person name="Grigoriev I.V."/>
        </authorList>
    </citation>
    <scope>NUCLEOTIDE SEQUENCE [LARGE SCALE GENOMIC DNA]</scope>
    <source>
        <strain evidence="1 2">CIRAD86</strain>
    </source>
</reference>
<gene>
    <name evidence="1" type="ORF">MYCFIDRAFT_175865</name>
</gene>
<accession>M3AYQ8</accession>
<name>M3AYQ8_PSEFD</name>
<dbReference type="KEGG" id="pfj:MYCFIDRAFT_175865"/>